<keyword evidence="2" id="KW-0808">Transferase</keyword>
<dbReference type="InterPro" id="IPR021975">
    <property type="entry name" value="Rifampin_Arr"/>
</dbReference>
<proteinExistence type="predicted"/>
<evidence type="ECO:0000313" key="3">
    <source>
        <dbReference type="Proteomes" id="UP000636264"/>
    </source>
</evidence>
<dbReference type="AlphaFoldDB" id="A0A916RY84"/>
<organism evidence="2 3">
    <name type="scientific">Nitratireductor aestuarii</name>
    <dbReference type="NCBI Taxonomy" id="1735103"/>
    <lineage>
        <taxon>Bacteria</taxon>
        <taxon>Pseudomonadati</taxon>
        <taxon>Pseudomonadota</taxon>
        <taxon>Alphaproteobacteria</taxon>
        <taxon>Hyphomicrobiales</taxon>
        <taxon>Phyllobacteriaceae</taxon>
        <taxon>Nitratireductor</taxon>
    </lineage>
</organism>
<sequence length="138" mass="15524">MSLSPTPFSPAFLHGTKADLKIGDLIEVGYASNFLKETTLSWVYFTSTLDAAIWGAELAAGEGRERVYLVEATDPYEDDPNLTDKKFQGNPTRSYRSRKPLKVIAEVLHWQGHSPEQIQNMRQGLERLRQLGSDVIID</sequence>
<dbReference type="Proteomes" id="UP000636264">
    <property type="component" value="Unassembled WGS sequence"/>
</dbReference>
<protein>
    <submittedName>
        <fullName evidence="2">Rifampin ADP-ribosyl transferase</fullName>
    </submittedName>
</protein>
<dbReference type="EMBL" id="BMIF01000012">
    <property type="protein sequence ID" value="GGA76673.1"/>
    <property type="molecule type" value="Genomic_DNA"/>
</dbReference>
<dbReference type="InterPro" id="IPR038611">
    <property type="entry name" value="Arr_sf"/>
</dbReference>
<gene>
    <name evidence="2" type="ORF">GCM10011385_33380</name>
</gene>
<feature type="domain" description="Rifampin ADP-ribosyltransferase" evidence="1">
    <location>
        <begin position="12"/>
        <end position="110"/>
    </location>
</feature>
<dbReference type="NCBIfam" id="NF033144">
    <property type="entry name" value="rifampin_ARR"/>
    <property type="match status" value="1"/>
</dbReference>
<evidence type="ECO:0000313" key="2">
    <source>
        <dbReference type="EMBL" id="GGA76673.1"/>
    </source>
</evidence>
<dbReference type="RefSeq" id="WP_188722238.1">
    <property type="nucleotide sequence ID" value="NZ_BMIF01000012.1"/>
</dbReference>
<name>A0A916RY84_9HYPH</name>
<keyword evidence="3" id="KW-1185">Reference proteome</keyword>
<comment type="caution">
    <text evidence="2">The sequence shown here is derived from an EMBL/GenBank/DDBJ whole genome shotgun (WGS) entry which is preliminary data.</text>
</comment>
<dbReference type="Pfam" id="PF12120">
    <property type="entry name" value="Arr-ms"/>
    <property type="match status" value="1"/>
</dbReference>
<dbReference type="Gene3D" id="3.20.170.40">
    <property type="entry name" value="Rifampin ADP-ribosyltransferase domain"/>
    <property type="match status" value="1"/>
</dbReference>
<reference evidence="2" key="2">
    <citation type="submission" date="2020-09" db="EMBL/GenBank/DDBJ databases">
        <authorList>
            <person name="Sun Q."/>
            <person name="Zhou Y."/>
        </authorList>
    </citation>
    <scope>NUCLEOTIDE SEQUENCE</scope>
    <source>
        <strain evidence="2">CGMCC 1.15320</strain>
    </source>
</reference>
<reference evidence="2" key="1">
    <citation type="journal article" date="2014" name="Int. J. Syst. Evol. Microbiol.">
        <title>Complete genome sequence of Corynebacterium casei LMG S-19264T (=DSM 44701T), isolated from a smear-ripened cheese.</title>
        <authorList>
            <consortium name="US DOE Joint Genome Institute (JGI-PGF)"/>
            <person name="Walter F."/>
            <person name="Albersmeier A."/>
            <person name="Kalinowski J."/>
            <person name="Ruckert C."/>
        </authorList>
    </citation>
    <scope>NUCLEOTIDE SEQUENCE</scope>
    <source>
        <strain evidence="2">CGMCC 1.15320</strain>
    </source>
</reference>
<dbReference type="GO" id="GO:0016740">
    <property type="term" value="F:transferase activity"/>
    <property type="evidence" value="ECO:0007669"/>
    <property type="project" value="UniProtKB-KW"/>
</dbReference>
<accession>A0A916RY84</accession>
<evidence type="ECO:0000259" key="1">
    <source>
        <dbReference type="Pfam" id="PF12120"/>
    </source>
</evidence>